<accession>A0A2P2PQH2</accession>
<reference evidence="1" key="1">
    <citation type="submission" date="2018-02" db="EMBL/GenBank/DDBJ databases">
        <title>Rhizophora mucronata_Transcriptome.</title>
        <authorList>
            <person name="Meera S.P."/>
            <person name="Sreeshan A."/>
            <person name="Augustine A."/>
        </authorList>
    </citation>
    <scope>NUCLEOTIDE SEQUENCE</scope>
    <source>
        <tissue evidence="1">Leaf</tissue>
    </source>
</reference>
<sequence length="24" mass="2924">MLRWVQKKEKKIFGSCCCSRCLLY</sequence>
<dbReference type="AlphaFoldDB" id="A0A2P2PQH2"/>
<organism evidence="1">
    <name type="scientific">Rhizophora mucronata</name>
    <name type="common">Asiatic mangrove</name>
    <dbReference type="NCBI Taxonomy" id="61149"/>
    <lineage>
        <taxon>Eukaryota</taxon>
        <taxon>Viridiplantae</taxon>
        <taxon>Streptophyta</taxon>
        <taxon>Embryophyta</taxon>
        <taxon>Tracheophyta</taxon>
        <taxon>Spermatophyta</taxon>
        <taxon>Magnoliopsida</taxon>
        <taxon>eudicotyledons</taxon>
        <taxon>Gunneridae</taxon>
        <taxon>Pentapetalae</taxon>
        <taxon>rosids</taxon>
        <taxon>fabids</taxon>
        <taxon>Malpighiales</taxon>
        <taxon>Rhizophoraceae</taxon>
        <taxon>Rhizophora</taxon>
    </lineage>
</organism>
<evidence type="ECO:0000313" key="1">
    <source>
        <dbReference type="EMBL" id="MBX56986.1"/>
    </source>
</evidence>
<name>A0A2P2PQH2_RHIMU</name>
<proteinExistence type="predicted"/>
<dbReference type="EMBL" id="GGEC01076502">
    <property type="protein sequence ID" value="MBX56986.1"/>
    <property type="molecule type" value="Transcribed_RNA"/>
</dbReference>
<protein>
    <submittedName>
        <fullName evidence="1">Uncharacterized protein</fullName>
    </submittedName>
</protein>